<dbReference type="AlphaFoldDB" id="A0AAV1S958"/>
<sequence length="134" mass="15239">MSSESSSPYDLLCHEDFRGELAVADEDDAYIDITRTYVGDPDTGDEYLTLLANREPHRGFNANETLVLDSWLRNARLEAITWILSEDVFRCYILLRQLDVENIRTPNNVNSASRSSLVNGIARRRLTFDNDGPV</sequence>
<organism evidence="1 2">
    <name type="scientific">Dovyalis caffra</name>
    <dbReference type="NCBI Taxonomy" id="77055"/>
    <lineage>
        <taxon>Eukaryota</taxon>
        <taxon>Viridiplantae</taxon>
        <taxon>Streptophyta</taxon>
        <taxon>Embryophyta</taxon>
        <taxon>Tracheophyta</taxon>
        <taxon>Spermatophyta</taxon>
        <taxon>Magnoliopsida</taxon>
        <taxon>eudicotyledons</taxon>
        <taxon>Gunneridae</taxon>
        <taxon>Pentapetalae</taxon>
        <taxon>rosids</taxon>
        <taxon>fabids</taxon>
        <taxon>Malpighiales</taxon>
        <taxon>Salicaceae</taxon>
        <taxon>Flacourtieae</taxon>
        <taxon>Dovyalis</taxon>
    </lineage>
</organism>
<dbReference type="Proteomes" id="UP001314170">
    <property type="component" value="Unassembled WGS sequence"/>
</dbReference>
<evidence type="ECO:0000313" key="1">
    <source>
        <dbReference type="EMBL" id="CAK7347432.1"/>
    </source>
</evidence>
<reference evidence="1 2" key="1">
    <citation type="submission" date="2024-01" db="EMBL/GenBank/DDBJ databases">
        <authorList>
            <person name="Waweru B."/>
        </authorList>
    </citation>
    <scope>NUCLEOTIDE SEQUENCE [LARGE SCALE GENOMIC DNA]</scope>
</reference>
<keyword evidence="2" id="KW-1185">Reference proteome</keyword>
<dbReference type="EMBL" id="CAWUPB010001173">
    <property type="protein sequence ID" value="CAK7347432.1"/>
    <property type="molecule type" value="Genomic_DNA"/>
</dbReference>
<comment type="caution">
    <text evidence="1">The sequence shown here is derived from an EMBL/GenBank/DDBJ whole genome shotgun (WGS) entry which is preliminary data.</text>
</comment>
<proteinExistence type="predicted"/>
<name>A0AAV1S958_9ROSI</name>
<gene>
    <name evidence="1" type="ORF">DCAF_LOCUS20118</name>
</gene>
<protein>
    <submittedName>
        <fullName evidence="1">Uncharacterized protein</fullName>
    </submittedName>
</protein>
<accession>A0AAV1S958</accession>
<evidence type="ECO:0000313" key="2">
    <source>
        <dbReference type="Proteomes" id="UP001314170"/>
    </source>
</evidence>